<name>A1SUR7_PSYIN</name>
<reference evidence="1 2" key="1">
    <citation type="submission" date="2007-01" db="EMBL/GenBank/DDBJ databases">
        <title>Complete sequence of Psychromonas ingrahamii 37.</title>
        <authorList>
            <consortium name="US DOE Joint Genome Institute"/>
            <person name="Copeland A."/>
            <person name="Lucas S."/>
            <person name="Lapidus A."/>
            <person name="Barry K."/>
            <person name="Detter J.C."/>
            <person name="Glavina del Rio T."/>
            <person name="Hammon N."/>
            <person name="Israni S."/>
            <person name="Dalin E."/>
            <person name="Tice H."/>
            <person name="Pitluck S."/>
            <person name="Thompson L.S."/>
            <person name="Brettin T."/>
            <person name="Bruce D."/>
            <person name="Han C."/>
            <person name="Tapia R."/>
            <person name="Schmutz J."/>
            <person name="Larimer F."/>
            <person name="Land M."/>
            <person name="Hauser L."/>
            <person name="Kyrpides N."/>
            <person name="Ivanova N."/>
            <person name="Staley J."/>
            <person name="Richardson P."/>
        </authorList>
    </citation>
    <scope>NUCLEOTIDE SEQUENCE [LARGE SCALE GENOMIC DNA]</scope>
    <source>
        <strain evidence="1 2">37</strain>
    </source>
</reference>
<evidence type="ECO:0008006" key="3">
    <source>
        <dbReference type="Google" id="ProtNLM"/>
    </source>
</evidence>
<evidence type="ECO:0000313" key="2">
    <source>
        <dbReference type="Proteomes" id="UP000000639"/>
    </source>
</evidence>
<organism evidence="1 2">
    <name type="scientific">Psychromonas ingrahamii (strain DSM 17664 / CCUG 51855 / 37)</name>
    <dbReference type="NCBI Taxonomy" id="357804"/>
    <lineage>
        <taxon>Bacteria</taxon>
        <taxon>Pseudomonadati</taxon>
        <taxon>Pseudomonadota</taxon>
        <taxon>Gammaproteobacteria</taxon>
        <taxon>Alteromonadales</taxon>
        <taxon>Psychromonadaceae</taxon>
        <taxon>Psychromonas</taxon>
    </lineage>
</organism>
<dbReference type="eggNOG" id="ENOG502ZUTC">
    <property type="taxonomic scope" value="Bacteria"/>
</dbReference>
<dbReference type="KEGG" id="pin:Ping_1415"/>
<dbReference type="Pfam" id="PF11869">
    <property type="entry name" value="DUF3389"/>
    <property type="match status" value="1"/>
</dbReference>
<proteinExistence type="predicted"/>
<evidence type="ECO:0000313" key="1">
    <source>
        <dbReference type="EMBL" id="ABM03232.1"/>
    </source>
</evidence>
<protein>
    <recommendedName>
        <fullName evidence="3">Phosphotransferase system IIA component</fullName>
    </recommendedName>
</protein>
<sequence>MLIKFNQGRIIANNRDIMIKLEGDAKVTLQAQVDEISLLGGANVITALGSGLSWSLRLDNREQLDNLAAAVGIPIQEN</sequence>
<dbReference type="RefSeq" id="WP_011769792.1">
    <property type="nucleotide sequence ID" value="NC_008709.1"/>
</dbReference>
<keyword evidence="2" id="KW-1185">Reference proteome</keyword>
<gene>
    <name evidence="1" type="ordered locus">Ping_1415</name>
</gene>
<dbReference type="InterPro" id="IPR021811">
    <property type="entry name" value="DUF3389"/>
</dbReference>
<accession>A1SUR7</accession>
<dbReference type="Proteomes" id="UP000000639">
    <property type="component" value="Chromosome"/>
</dbReference>
<dbReference type="OrthoDB" id="6271555at2"/>
<dbReference type="AlphaFoldDB" id="A1SUR7"/>
<dbReference type="EMBL" id="CP000510">
    <property type="protein sequence ID" value="ABM03232.1"/>
    <property type="molecule type" value="Genomic_DNA"/>
</dbReference>
<dbReference type="HOGENOM" id="CLU_197539_0_0_6"/>